<evidence type="ECO:0000313" key="2">
    <source>
        <dbReference type="EMBL" id="KAK4462071.1"/>
    </source>
</evidence>
<dbReference type="EMBL" id="MU864978">
    <property type="protein sequence ID" value="KAK4462071.1"/>
    <property type="molecule type" value="Genomic_DNA"/>
</dbReference>
<sequence length="242" mass="27019">MAPLNEIENSVDSSLVGNHGPRTMNSVMAGKKGCEFGKTGPSIASKWIRTVLYQGCVQQLADRSFRALVSAEQGQAWLPTLHTSIRRLTNLDRGVSGQMPPIKKIEKRRVRATRAASTVVRPVRTGVIAHGAGELIPAGSPRIICNPDIWRRDAITPRRAIRLQRSPAVPWKLQLSNGYARCDIVAMPRADEQEVAVTGWHHSETAHLKLHVVLSHKISPVYARQSLEKYWVDRNDFQKWLA</sequence>
<gene>
    <name evidence="2" type="ORF">QBC42DRAFT_251857</name>
</gene>
<comment type="caution">
    <text evidence="2">The sequence shown here is derived from an EMBL/GenBank/DDBJ whole genome shotgun (WGS) entry which is preliminary data.</text>
</comment>
<keyword evidence="3" id="KW-1185">Reference proteome</keyword>
<evidence type="ECO:0000256" key="1">
    <source>
        <dbReference type="SAM" id="MobiDB-lite"/>
    </source>
</evidence>
<reference evidence="2" key="1">
    <citation type="journal article" date="2023" name="Mol. Phylogenet. Evol.">
        <title>Genome-scale phylogeny and comparative genomics of the fungal order Sordariales.</title>
        <authorList>
            <person name="Hensen N."/>
            <person name="Bonometti L."/>
            <person name="Westerberg I."/>
            <person name="Brannstrom I.O."/>
            <person name="Guillou S."/>
            <person name="Cros-Aarteil S."/>
            <person name="Calhoun S."/>
            <person name="Haridas S."/>
            <person name="Kuo A."/>
            <person name="Mondo S."/>
            <person name="Pangilinan J."/>
            <person name="Riley R."/>
            <person name="LaButti K."/>
            <person name="Andreopoulos B."/>
            <person name="Lipzen A."/>
            <person name="Chen C."/>
            <person name="Yan M."/>
            <person name="Daum C."/>
            <person name="Ng V."/>
            <person name="Clum A."/>
            <person name="Steindorff A."/>
            <person name="Ohm R.A."/>
            <person name="Martin F."/>
            <person name="Silar P."/>
            <person name="Natvig D.O."/>
            <person name="Lalanne C."/>
            <person name="Gautier V."/>
            <person name="Ament-Velasquez S.L."/>
            <person name="Kruys A."/>
            <person name="Hutchinson M.I."/>
            <person name="Powell A.J."/>
            <person name="Barry K."/>
            <person name="Miller A.N."/>
            <person name="Grigoriev I.V."/>
            <person name="Debuchy R."/>
            <person name="Gladieux P."/>
            <person name="Hiltunen Thoren M."/>
            <person name="Johannesson H."/>
        </authorList>
    </citation>
    <scope>NUCLEOTIDE SEQUENCE</scope>
    <source>
        <strain evidence="2">PSN324</strain>
    </source>
</reference>
<dbReference type="Proteomes" id="UP001321749">
    <property type="component" value="Unassembled WGS sequence"/>
</dbReference>
<evidence type="ECO:0000313" key="3">
    <source>
        <dbReference type="Proteomes" id="UP001321749"/>
    </source>
</evidence>
<feature type="region of interest" description="Disordered" evidence="1">
    <location>
        <begin position="1"/>
        <end position="23"/>
    </location>
</feature>
<dbReference type="AlphaFoldDB" id="A0AAV9HMU0"/>
<protein>
    <submittedName>
        <fullName evidence="2">Uncharacterized protein</fullName>
    </submittedName>
</protein>
<feature type="compositionally biased region" description="Polar residues" evidence="1">
    <location>
        <begin position="7"/>
        <end position="16"/>
    </location>
</feature>
<proteinExistence type="predicted"/>
<organism evidence="2 3">
    <name type="scientific">Cladorrhinum samala</name>
    <dbReference type="NCBI Taxonomy" id="585594"/>
    <lineage>
        <taxon>Eukaryota</taxon>
        <taxon>Fungi</taxon>
        <taxon>Dikarya</taxon>
        <taxon>Ascomycota</taxon>
        <taxon>Pezizomycotina</taxon>
        <taxon>Sordariomycetes</taxon>
        <taxon>Sordariomycetidae</taxon>
        <taxon>Sordariales</taxon>
        <taxon>Podosporaceae</taxon>
        <taxon>Cladorrhinum</taxon>
    </lineage>
</organism>
<name>A0AAV9HMU0_9PEZI</name>
<accession>A0AAV9HMU0</accession>
<reference evidence="2" key="2">
    <citation type="submission" date="2023-06" db="EMBL/GenBank/DDBJ databases">
        <authorList>
            <consortium name="Lawrence Berkeley National Laboratory"/>
            <person name="Mondo S.J."/>
            <person name="Hensen N."/>
            <person name="Bonometti L."/>
            <person name="Westerberg I."/>
            <person name="Brannstrom I.O."/>
            <person name="Guillou S."/>
            <person name="Cros-Aarteil S."/>
            <person name="Calhoun S."/>
            <person name="Haridas S."/>
            <person name="Kuo A."/>
            <person name="Pangilinan J."/>
            <person name="Riley R."/>
            <person name="Labutti K."/>
            <person name="Andreopoulos B."/>
            <person name="Lipzen A."/>
            <person name="Chen C."/>
            <person name="Yanf M."/>
            <person name="Daum C."/>
            <person name="Ng V."/>
            <person name="Clum A."/>
            <person name="Steindorff A."/>
            <person name="Ohm R."/>
            <person name="Martin F."/>
            <person name="Silar P."/>
            <person name="Natvig D."/>
            <person name="Lalanne C."/>
            <person name="Gautier V."/>
            <person name="Ament-Velasquez S.L."/>
            <person name="Kruys A."/>
            <person name="Hutchinson M.I."/>
            <person name="Powell A.J."/>
            <person name="Barry K."/>
            <person name="Miller A.N."/>
            <person name="Grigoriev I.V."/>
            <person name="Debuchy R."/>
            <person name="Gladieux P."/>
            <person name="Thoren M.H."/>
            <person name="Johannesson H."/>
        </authorList>
    </citation>
    <scope>NUCLEOTIDE SEQUENCE</scope>
    <source>
        <strain evidence="2">PSN324</strain>
    </source>
</reference>